<name>A0ABN2KYT1_9MICO</name>
<protein>
    <submittedName>
        <fullName evidence="1">Uncharacterized protein</fullName>
    </submittedName>
</protein>
<dbReference type="EMBL" id="BAAAPN010000059">
    <property type="protein sequence ID" value="GAA1769838.1"/>
    <property type="molecule type" value="Genomic_DNA"/>
</dbReference>
<gene>
    <name evidence="1" type="ORF">GCM10009810_30480</name>
</gene>
<evidence type="ECO:0000313" key="2">
    <source>
        <dbReference type="Proteomes" id="UP001501475"/>
    </source>
</evidence>
<comment type="caution">
    <text evidence="1">The sequence shown here is derived from an EMBL/GenBank/DDBJ whole genome shotgun (WGS) entry which is preliminary data.</text>
</comment>
<accession>A0ABN2KYT1</accession>
<reference evidence="1 2" key="1">
    <citation type="journal article" date="2019" name="Int. J. Syst. Evol. Microbiol.">
        <title>The Global Catalogue of Microorganisms (GCM) 10K type strain sequencing project: providing services to taxonomists for standard genome sequencing and annotation.</title>
        <authorList>
            <consortium name="The Broad Institute Genomics Platform"/>
            <consortium name="The Broad Institute Genome Sequencing Center for Infectious Disease"/>
            <person name="Wu L."/>
            <person name="Ma J."/>
        </authorList>
    </citation>
    <scope>NUCLEOTIDE SEQUENCE [LARGE SCALE GENOMIC DNA]</scope>
    <source>
        <strain evidence="1 2">JCM 15591</strain>
    </source>
</reference>
<dbReference type="Proteomes" id="UP001501475">
    <property type="component" value="Unassembled WGS sequence"/>
</dbReference>
<sequence>MRHPNNEPAVARYRLAVQGIDRVRQPILHVRAAAALSATPRKPPCQNAKTADDPVTMAESAPDEAWIGPLSVGEAQRALYRAL</sequence>
<proteinExistence type="predicted"/>
<organism evidence="1 2">
    <name type="scientific">Nostocoides vanveenii</name>
    <dbReference type="NCBI Taxonomy" id="330835"/>
    <lineage>
        <taxon>Bacteria</taxon>
        <taxon>Bacillati</taxon>
        <taxon>Actinomycetota</taxon>
        <taxon>Actinomycetes</taxon>
        <taxon>Micrococcales</taxon>
        <taxon>Intrasporangiaceae</taxon>
        <taxon>Nostocoides</taxon>
    </lineage>
</organism>
<evidence type="ECO:0000313" key="1">
    <source>
        <dbReference type="EMBL" id="GAA1769838.1"/>
    </source>
</evidence>
<keyword evidence="2" id="KW-1185">Reference proteome</keyword>